<evidence type="ECO:0000256" key="8">
    <source>
        <dbReference type="ARBA" id="ARBA00030117"/>
    </source>
</evidence>
<feature type="region of interest" description="Disordered" evidence="9">
    <location>
        <begin position="16"/>
        <end position="61"/>
    </location>
</feature>
<evidence type="ECO:0000259" key="10">
    <source>
        <dbReference type="Pfam" id="PF04316"/>
    </source>
</evidence>
<reference evidence="11 12" key="1">
    <citation type="submission" date="2017-03" db="EMBL/GenBank/DDBJ databases">
        <authorList>
            <person name="Afonso C.L."/>
            <person name="Miller P.J."/>
            <person name="Scott M.A."/>
            <person name="Spackman E."/>
            <person name="Goraichik I."/>
            <person name="Dimitrov K.M."/>
            <person name="Suarez D.L."/>
            <person name="Swayne D.E."/>
        </authorList>
    </citation>
    <scope>NUCLEOTIDE SEQUENCE [LARGE SCALE GENOMIC DNA]</scope>
    <source>
        <strain evidence="11">PRJEB14757</strain>
    </source>
</reference>
<evidence type="ECO:0000256" key="7">
    <source>
        <dbReference type="ARBA" id="ARBA00024739"/>
    </source>
</evidence>
<keyword evidence="3" id="KW-0678">Repressor</keyword>
<protein>
    <recommendedName>
        <fullName evidence="2">Negative regulator of flagellin synthesis</fullName>
    </recommendedName>
    <alternativeName>
        <fullName evidence="8">Anti-sigma-28 factor</fullName>
    </alternativeName>
</protein>
<name>A0A1W1H9H3_9BACT</name>
<dbReference type="GO" id="GO:0044781">
    <property type="term" value="P:bacterial-type flagellum organization"/>
    <property type="evidence" value="ECO:0007669"/>
    <property type="project" value="UniProtKB-KW"/>
</dbReference>
<sequence>MKVNYPGSIMIQTAYSNSDVGRSSKNTANQPVARTTGKRDSVTLSNTTRQLQKVASAMDTPRTDRAEKINALKSAIANGEYTVNPDQVAEKLLNTFMG</sequence>
<dbReference type="Proteomes" id="UP000191931">
    <property type="component" value="Unassembled WGS sequence"/>
</dbReference>
<dbReference type="InterPro" id="IPR035890">
    <property type="entry name" value="Anti-sigma-28_factor_FlgM_sf"/>
</dbReference>
<evidence type="ECO:0000256" key="5">
    <source>
        <dbReference type="ARBA" id="ARBA00023015"/>
    </source>
</evidence>
<accession>A0A1W1H9H3</accession>
<keyword evidence="4" id="KW-1005">Bacterial flagellum biogenesis</keyword>
<evidence type="ECO:0000256" key="3">
    <source>
        <dbReference type="ARBA" id="ARBA00022491"/>
    </source>
</evidence>
<feature type="domain" description="Anti-sigma-28 factor FlgM C-terminal" evidence="10">
    <location>
        <begin position="40"/>
        <end position="94"/>
    </location>
</feature>
<dbReference type="AlphaFoldDB" id="A0A1W1H9H3"/>
<dbReference type="SUPFAM" id="SSF101498">
    <property type="entry name" value="Anti-sigma factor FlgM"/>
    <property type="match status" value="1"/>
</dbReference>
<proteinExistence type="inferred from homology"/>
<dbReference type="OrthoDB" id="5421137at2"/>
<feature type="compositionally biased region" description="Polar residues" evidence="9">
    <location>
        <begin position="16"/>
        <end position="33"/>
    </location>
</feature>
<dbReference type="RefSeq" id="WP_080805640.1">
    <property type="nucleotide sequence ID" value="NZ_LT828551.1"/>
</dbReference>
<keyword evidence="5" id="KW-0805">Transcription regulation</keyword>
<comment type="function">
    <text evidence="7">Responsible for the coupling of flagellin expression to flagellar assembly by preventing expression of the flagellin genes when a component of the middle class of proteins is defective. It negatively regulates flagellar genes by inhibiting the activity of FliA by directly binding to FliA.</text>
</comment>
<feature type="compositionally biased region" description="Polar residues" evidence="9">
    <location>
        <begin position="42"/>
        <end position="53"/>
    </location>
</feature>
<dbReference type="InterPro" id="IPR031316">
    <property type="entry name" value="FlgM_C"/>
</dbReference>
<evidence type="ECO:0000256" key="1">
    <source>
        <dbReference type="ARBA" id="ARBA00005322"/>
    </source>
</evidence>
<comment type="similarity">
    <text evidence="1">Belongs to the FlgM family.</text>
</comment>
<dbReference type="InterPro" id="IPR007412">
    <property type="entry name" value="FlgM"/>
</dbReference>
<gene>
    <name evidence="11" type="ORF">MTBBW1_1670034</name>
</gene>
<dbReference type="NCBIfam" id="TIGR03824">
    <property type="entry name" value="FlgM_jcvi"/>
    <property type="match status" value="1"/>
</dbReference>
<keyword evidence="12" id="KW-1185">Reference proteome</keyword>
<evidence type="ECO:0000313" key="12">
    <source>
        <dbReference type="Proteomes" id="UP000191931"/>
    </source>
</evidence>
<evidence type="ECO:0000313" key="11">
    <source>
        <dbReference type="EMBL" id="SLM29018.1"/>
    </source>
</evidence>
<evidence type="ECO:0000256" key="2">
    <source>
        <dbReference type="ARBA" id="ARBA00017823"/>
    </source>
</evidence>
<dbReference type="EMBL" id="FWEV01000076">
    <property type="protein sequence ID" value="SLM29018.1"/>
    <property type="molecule type" value="Genomic_DNA"/>
</dbReference>
<keyword evidence="6" id="KW-0804">Transcription</keyword>
<dbReference type="GO" id="GO:0045892">
    <property type="term" value="P:negative regulation of DNA-templated transcription"/>
    <property type="evidence" value="ECO:0007669"/>
    <property type="project" value="InterPro"/>
</dbReference>
<dbReference type="Pfam" id="PF04316">
    <property type="entry name" value="FlgM"/>
    <property type="match status" value="1"/>
</dbReference>
<evidence type="ECO:0000256" key="9">
    <source>
        <dbReference type="SAM" id="MobiDB-lite"/>
    </source>
</evidence>
<evidence type="ECO:0000256" key="4">
    <source>
        <dbReference type="ARBA" id="ARBA00022795"/>
    </source>
</evidence>
<evidence type="ECO:0000256" key="6">
    <source>
        <dbReference type="ARBA" id="ARBA00023163"/>
    </source>
</evidence>
<organism evidence="11 12">
    <name type="scientific">Desulfamplus magnetovallimortis</name>
    <dbReference type="NCBI Taxonomy" id="1246637"/>
    <lineage>
        <taxon>Bacteria</taxon>
        <taxon>Pseudomonadati</taxon>
        <taxon>Thermodesulfobacteriota</taxon>
        <taxon>Desulfobacteria</taxon>
        <taxon>Desulfobacterales</taxon>
        <taxon>Desulfobacteraceae</taxon>
        <taxon>Desulfamplus</taxon>
    </lineage>
</organism>
<dbReference type="STRING" id="1246637.MTBBW1_1670034"/>